<protein>
    <submittedName>
        <fullName evidence="2">Uncharacterized protein</fullName>
    </submittedName>
</protein>
<accession>A0A8S0WMT4</accession>
<dbReference type="OrthoDB" id="2723779at2759"/>
<reference evidence="2 3" key="1">
    <citation type="submission" date="2020-01" db="EMBL/GenBank/DDBJ databases">
        <authorList>
            <person name="Gupta K D."/>
        </authorList>
    </citation>
    <scope>NUCLEOTIDE SEQUENCE [LARGE SCALE GENOMIC DNA]</scope>
</reference>
<sequence>MTNIKELATEQYQHELNRERDQRRRAATLPSSSDASANANLSGHEQVSSSASSRKPCVADFEPDKEWKAQLKKRIEDALEPMVQYVEERQQAELGKGPFNAEARMRLETEYKQTMNSIKELANGQYLLELNRERDQRRQTAATVSRPPA</sequence>
<feature type="compositionally biased region" description="Low complexity" evidence="1">
    <location>
        <begin position="31"/>
        <end position="42"/>
    </location>
</feature>
<dbReference type="Proteomes" id="UP000467700">
    <property type="component" value="Unassembled WGS sequence"/>
</dbReference>
<feature type="region of interest" description="Disordered" evidence="1">
    <location>
        <begin position="15"/>
        <end position="60"/>
    </location>
</feature>
<dbReference type="EMBL" id="CACVBS010000053">
    <property type="protein sequence ID" value="CAA7266237.1"/>
    <property type="molecule type" value="Genomic_DNA"/>
</dbReference>
<evidence type="ECO:0000313" key="3">
    <source>
        <dbReference type="Proteomes" id="UP000467700"/>
    </source>
</evidence>
<feature type="compositionally biased region" description="Polar residues" evidence="1">
    <location>
        <begin position="43"/>
        <end position="53"/>
    </location>
</feature>
<proteinExistence type="predicted"/>
<evidence type="ECO:0000313" key="2">
    <source>
        <dbReference type="EMBL" id="CAA7266237.1"/>
    </source>
</evidence>
<name>A0A8S0WMT4_CYCAE</name>
<dbReference type="AlphaFoldDB" id="A0A8S0WMT4"/>
<organism evidence="2 3">
    <name type="scientific">Cyclocybe aegerita</name>
    <name type="common">Black poplar mushroom</name>
    <name type="synonym">Agrocybe aegerita</name>
    <dbReference type="NCBI Taxonomy" id="1973307"/>
    <lineage>
        <taxon>Eukaryota</taxon>
        <taxon>Fungi</taxon>
        <taxon>Dikarya</taxon>
        <taxon>Basidiomycota</taxon>
        <taxon>Agaricomycotina</taxon>
        <taxon>Agaricomycetes</taxon>
        <taxon>Agaricomycetidae</taxon>
        <taxon>Agaricales</taxon>
        <taxon>Agaricineae</taxon>
        <taxon>Bolbitiaceae</taxon>
        <taxon>Cyclocybe</taxon>
    </lineage>
</organism>
<feature type="compositionally biased region" description="Basic and acidic residues" evidence="1">
    <location>
        <begin position="15"/>
        <end position="24"/>
    </location>
</feature>
<gene>
    <name evidence="2" type="ORF">AAE3_LOCUS8494</name>
</gene>
<evidence type="ECO:0000256" key="1">
    <source>
        <dbReference type="SAM" id="MobiDB-lite"/>
    </source>
</evidence>
<comment type="caution">
    <text evidence="2">The sequence shown here is derived from an EMBL/GenBank/DDBJ whole genome shotgun (WGS) entry which is preliminary data.</text>
</comment>
<keyword evidence="3" id="KW-1185">Reference proteome</keyword>